<accession>A0ABY5Y2S4</accession>
<dbReference type="EMBL" id="CP065938">
    <property type="protein sequence ID" value="UWX06371.1"/>
    <property type="molecule type" value="Genomic_DNA"/>
</dbReference>
<evidence type="ECO:0000313" key="3">
    <source>
        <dbReference type="Proteomes" id="UP001058120"/>
    </source>
</evidence>
<name>A0ABY5Y2S4_9BACT</name>
<keyword evidence="3" id="KW-1185">Reference proteome</keyword>
<evidence type="ECO:0000313" key="2">
    <source>
        <dbReference type="EMBL" id="UWX06371.1"/>
    </source>
</evidence>
<sequence length="464" mass="54219">MSFLKNTTSFSLFKIENLPDGILGSFGEKLRQFAFMPIDDTVAERSYGWTSMEDMEDYEFINSFEINKYFYFAFRVDSRNIAPAVFKRYLQLALEKEQRELAKTGHNYISKERKKEIKEQVKLELLAKTLPTPAVYEVIWDFTCNIIYFACTNKKMIELFGNYFLKTLGIETKEKGEQLTFADFENTSYFPSCDVKLYQLTPYNRWVLLTEDNKELAHELDKLFPTAFSGTQPFDIDRNENRILGEEFLTWLWYRADMNIHFQFVDEKAGKEFYVIFENKMSVRGSNGENSLLTSLSGSNNPMDEARLGLGLGKKVNNACIVLSDKDISFIFSLNAKNFSFSSFSIIGWKNNYSTGSASPRRANETETTLSVSESERVAGRHSERSSFEEIEFDAHLLEKMQFFERAKAYFDIVYHEFIKIRLDKTAWKKETEDIRTWIIQFSKKVSKQQLINMHEHYMKSING</sequence>
<organism evidence="2 3">
    <name type="scientific">Taurinivorans muris</name>
    <dbReference type="NCBI Taxonomy" id="2787751"/>
    <lineage>
        <taxon>Bacteria</taxon>
        <taxon>Pseudomonadati</taxon>
        <taxon>Thermodesulfobacteriota</taxon>
        <taxon>Desulfovibrionia</taxon>
        <taxon>Desulfovibrionales</taxon>
        <taxon>Desulfovibrionaceae</taxon>
        <taxon>Taurinivorans</taxon>
    </lineage>
</organism>
<reference evidence="2" key="1">
    <citation type="submission" date="2020-12" db="EMBL/GenBank/DDBJ databases">
        <title>Taurinivorans muris gen. nov., sp. nov., fundamental and realized metabolic niche of a ubiquitous sulfidogenic bacterium in the murine intestine.</title>
        <authorList>
            <person name="Ye H."/>
            <person name="Hanson B.T."/>
            <person name="Loy A."/>
        </authorList>
    </citation>
    <scope>NUCLEOTIDE SEQUENCE</scope>
    <source>
        <strain evidence="2">LT0009</strain>
    </source>
</reference>
<dbReference type="Pfam" id="PF04381">
    <property type="entry name" value="RdgC"/>
    <property type="match status" value="1"/>
</dbReference>
<dbReference type="RefSeq" id="WP_334315976.1">
    <property type="nucleotide sequence ID" value="NZ_CP065938.1"/>
</dbReference>
<protein>
    <submittedName>
        <fullName evidence="2">Recombination-associated protein RdgC</fullName>
    </submittedName>
</protein>
<proteinExistence type="predicted"/>
<dbReference type="Proteomes" id="UP001058120">
    <property type="component" value="Chromosome"/>
</dbReference>
<gene>
    <name evidence="2" type="primary">rdgC</name>
    <name evidence="2" type="ORF">JBF11_03400</name>
</gene>
<dbReference type="InterPro" id="IPR007476">
    <property type="entry name" value="RdgC"/>
</dbReference>
<evidence type="ECO:0000256" key="1">
    <source>
        <dbReference type="SAM" id="MobiDB-lite"/>
    </source>
</evidence>
<feature type="region of interest" description="Disordered" evidence="1">
    <location>
        <begin position="355"/>
        <end position="378"/>
    </location>
</feature>